<name>A0A7X1ZE28_9PROT</name>
<evidence type="ECO:0000313" key="3">
    <source>
        <dbReference type="Proteomes" id="UP000434582"/>
    </source>
</evidence>
<organism evidence="2 3">
    <name type="scientific">Roseospira navarrensis</name>
    <dbReference type="NCBI Taxonomy" id="140058"/>
    <lineage>
        <taxon>Bacteria</taxon>
        <taxon>Pseudomonadati</taxon>
        <taxon>Pseudomonadota</taxon>
        <taxon>Alphaproteobacteria</taxon>
        <taxon>Rhodospirillales</taxon>
        <taxon>Rhodospirillaceae</taxon>
        <taxon>Roseospira</taxon>
    </lineage>
</organism>
<dbReference type="RefSeq" id="WP_153343299.1">
    <property type="nucleotide sequence ID" value="NZ_WIVE01000023.1"/>
</dbReference>
<comment type="caution">
    <text evidence="2">The sequence shown here is derived from an EMBL/GenBank/DDBJ whole genome shotgun (WGS) entry which is preliminary data.</text>
</comment>
<dbReference type="Gene3D" id="2.60.120.10">
    <property type="entry name" value="Jelly Rolls"/>
    <property type="match status" value="1"/>
</dbReference>
<dbReference type="Pfam" id="PF07883">
    <property type="entry name" value="Cupin_2"/>
    <property type="match status" value="1"/>
</dbReference>
<protein>
    <submittedName>
        <fullName evidence="2">Cupin domain-containing protein</fullName>
    </submittedName>
</protein>
<dbReference type="InterPro" id="IPR014710">
    <property type="entry name" value="RmlC-like_jellyroll"/>
</dbReference>
<accession>A0A7X1ZE28</accession>
<dbReference type="InterPro" id="IPR013096">
    <property type="entry name" value="Cupin_2"/>
</dbReference>
<dbReference type="InterPro" id="IPR011051">
    <property type="entry name" value="RmlC_Cupin_sf"/>
</dbReference>
<keyword evidence="3" id="KW-1185">Reference proteome</keyword>
<evidence type="ECO:0000313" key="2">
    <source>
        <dbReference type="EMBL" id="MQX36627.1"/>
    </source>
</evidence>
<dbReference type="Proteomes" id="UP000434582">
    <property type="component" value="Unassembled WGS sequence"/>
</dbReference>
<dbReference type="SUPFAM" id="SSF51182">
    <property type="entry name" value="RmlC-like cupins"/>
    <property type="match status" value="1"/>
</dbReference>
<sequence>MRDDTPRAPTPHVRRQTAPQRWEAVDLMAYKEEGEAPFKAVSRQILFSEPWLAGELRYFEVAPGGHTTLERHEHAHGVMILTGAALCLVGEEVRRVEAMDLVSIPPMTWHQFRTEGDAPMGFLCMVNAERDRPQLPTDADMDGLRALPRVAAFLDGRSA</sequence>
<feature type="domain" description="Cupin type-2" evidence="1">
    <location>
        <begin position="58"/>
        <end position="125"/>
    </location>
</feature>
<dbReference type="OrthoDB" id="1551122at2"/>
<evidence type="ECO:0000259" key="1">
    <source>
        <dbReference type="Pfam" id="PF07883"/>
    </source>
</evidence>
<dbReference type="AlphaFoldDB" id="A0A7X1ZE28"/>
<reference evidence="2 3" key="1">
    <citation type="submission" date="2019-10" db="EMBL/GenBank/DDBJ databases">
        <title>Draft whole-genome sequence of the purple nonsulfur photosynthetic bacterium Roseospira navarrensis DSM 15114.</title>
        <authorList>
            <person name="Kyndt J.A."/>
            <person name="Meyer T.E."/>
        </authorList>
    </citation>
    <scope>NUCLEOTIDE SEQUENCE [LARGE SCALE GENOMIC DNA]</scope>
    <source>
        <strain evidence="2 3">DSM 15114</strain>
    </source>
</reference>
<gene>
    <name evidence="2" type="ORF">GHC57_08865</name>
</gene>
<proteinExistence type="predicted"/>
<dbReference type="CDD" id="cd02222">
    <property type="entry name" value="cupin_TM1459-like"/>
    <property type="match status" value="1"/>
</dbReference>
<dbReference type="EMBL" id="WIVE01000023">
    <property type="protein sequence ID" value="MQX36627.1"/>
    <property type="molecule type" value="Genomic_DNA"/>
</dbReference>